<evidence type="ECO:0000313" key="1">
    <source>
        <dbReference type="EMBL" id="KAL1558443.1"/>
    </source>
</evidence>
<name>A0ABD1HT65_SALDI</name>
<keyword evidence="2" id="KW-1185">Reference proteome</keyword>
<reference evidence="1 2" key="1">
    <citation type="submission" date="2024-06" db="EMBL/GenBank/DDBJ databases">
        <title>A chromosome level genome sequence of Diviner's sage (Salvia divinorum).</title>
        <authorList>
            <person name="Ford S.A."/>
            <person name="Ro D.-K."/>
            <person name="Ness R.W."/>
            <person name="Phillips M.A."/>
        </authorList>
    </citation>
    <scope>NUCLEOTIDE SEQUENCE [LARGE SCALE GENOMIC DNA]</scope>
    <source>
        <strain evidence="1">SAF-2024a</strain>
        <tissue evidence="1">Leaf</tissue>
    </source>
</reference>
<dbReference type="AlphaFoldDB" id="A0ABD1HT65"/>
<sequence length="74" mass="8156">MSSVLLIKSTDNFWRSKLSSSLACSCVDRYCPLSIFHHRFSQWILMSTHLLPLLVLDLSPARPGPGSCSGNYGG</sequence>
<dbReference type="Proteomes" id="UP001567538">
    <property type="component" value="Unassembled WGS sequence"/>
</dbReference>
<dbReference type="EMBL" id="JBEAFC010000004">
    <property type="protein sequence ID" value="KAL1558443.1"/>
    <property type="molecule type" value="Genomic_DNA"/>
</dbReference>
<comment type="caution">
    <text evidence="1">The sequence shown here is derived from an EMBL/GenBank/DDBJ whole genome shotgun (WGS) entry which is preliminary data.</text>
</comment>
<evidence type="ECO:0000313" key="2">
    <source>
        <dbReference type="Proteomes" id="UP001567538"/>
    </source>
</evidence>
<accession>A0ABD1HT65</accession>
<protein>
    <submittedName>
        <fullName evidence="1">Uncharacterized protein</fullName>
    </submittedName>
</protein>
<proteinExistence type="predicted"/>
<organism evidence="1 2">
    <name type="scientific">Salvia divinorum</name>
    <name type="common">Maria pastora</name>
    <name type="synonym">Diviner's sage</name>
    <dbReference type="NCBI Taxonomy" id="28513"/>
    <lineage>
        <taxon>Eukaryota</taxon>
        <taxon>Viridiplantae</taxon>
        <taxon>Streptophyta</taxon>
        <taxon>Embryophyta</taxon>
        <taxon>Tracheophyta</taxon>
        <taxon>Spermatophyta</taxon>
        <taxon>Magnoliopsida</taxon>
        <taxon>eudicotyledons</taxon>
        <taxon>Gunneridae</taxon>
        <taxon>Pentapetalae</taxon>
        <taxon>asterids</taxon>
        <taxon>lamiids</taxon>
        <taxon>Lamiales</taxon>
        <taxon>Lamiaceae</taxon>
        <taxon>Nepetoideae</taxon>
        <taxon>Mentheae</taxon>
        <taxon>Salviinae</taxon>
        <taxon>Salvia</taxon>
        <taxon>Salvia subgen. Calosphace</taxon>
    </lineage>
</organism>
<gene>
    <name evidence="1" type="ORF">AAHA92_08909</name>
</gene>